<dbReference type="GO" id="GO:0009279">
    <property type="term" value="C:cell outer membrane"/>
    <property type="evidence" value="ECO:0007669"/>
    <property type="project" value="UniProtKB-SubCell"/>
</dbReference>
<keyword evidence="8" id="KW-0998">Cell outer membrane</keyword>
<dbReference type="PANTHER" id="PTHR30069">
    <property type="entry name" value="TONB-DEPENDENT OUTER MEMBRANE RECEPTOR"/>
    <property type="match status" value="1"/>
</dbReference>
<keyword evidence="3" id="KW-0812">Transmembrane</keyword>
<keyword evidence="7" id="KW-0472">Membrane</keyword>
<dbReference type="InterPro" id="IPR037066">
    <property type="entry name" value="Plug_dom_sf"/>
</dbReference>
<comment type="subcellular location">
    <subcellularLocation>
        <location evidence="1">Cell outer membrane</location>
        <topology evidence="1">Multi-pass membrane protein</topology>
    </subcellularLocation>
</comment>
<name>A0A1J5TPY4_9ZZZZ</name>
<dbReference type="InterPro" id="IPR000531">
    <property type="entry name" value="Beta-barrel_TonB"/>
</dbReference>
<dbReference type="Gene3D" id="2.40.170.20">
    <property type="entry name" value="TonB-dependent receptor, beta-barrel domain"/>
    <property type="match status" value="1"/>
</dbReference>
<dbReference type="Pfam" id="PF00593">
    <property type="entry name" value="TonB_dep_Rec_b-barrel"/>
    <property type="match status" value="1"/>
</dbReference>
<evidence type="ECO:0000256" key="3">
    <source>
        <dbReference type="ARBA" id="ARBA00022692"/>
    </source>
</evidence>
<evidence type="ECO:0000313" key="11">
    <source>
        <dbReference type="EMBL" id="OIR18320.1"/>
    </source>
</evidence>
<feature type="domain" description="TonB-dependent receptor plug" evidence="10">
    <location>
        <begin position="42"/>
        <end position="147"/>
    </location>
</feature>
<keyword evidence="5" id="KW-0406">Ion transport</keyword>
<dbReference type="GO" id="GO:0015889">
    <property type="term" value="P:cobalamin transport"/>
    <property type="evidence" value="ECO:0007669"/>
    <property type="project" value="TreeGrafter"/>
</dbReference>
<evidence type="ECO:0000256" key="8">
    <source>
        <dbReference type="ARBA" id="ARBA00023237"/>
    </source>
</evidence>
<protein>
    <submittedName>
        <fullName evidence="11">Vitamin B12 transporter BtuB</fullName>
    </submittedName>
</protein>
<dbReference type="SUPFAM" id="SSF56935">
    <property type="entry name" value="Porins"/>
    <property type="match status" value="1"/>
</dbReference>
<keyword evidence="6" id="KW-0798">TonB box</keyword>
<dbReference type="GO" id="GO:0006811">
    <property type="term" value="P:monoatomic ion transport"/>
    <property type="evidence" value="ECO:0007669"/>
    <property type="project" value="UniProtKB-KW"/>
</dbReference>
<proteinExistence type="predicted"/>
<reference evidence="11" key="1">
    <citation type="submission" date="2016-10" db="EMBL/GenBank/DDBJ databases">
        <title>Sequence of Gallionella enrichment culture.</title>
        <authorList>
            <person name="Poehlein A."/>
            <person name="Muehling M."/>
            <person name="Daniel R."/>
        </authorList>
    </citation>
    <scope>NUCLEOTIDE SEQUENCE</scope>
</reference>
<organism evidence="11">
    <name type="scientific">mine drainage metagenome</name>
    <dbReference type="NCBI Taxonomy" id="410659"/>
    <lineage>
        <taxon>unclassified sequences</taxon>
        <taxon>metagenomes</taxon>
        <taxon>ecological metagenomes</taxon>
    </lineage>
</organism>
<sequence length="617" mass="66986">MQIKSKFYAAMLCAVPSIVYAASDENLGEVVVTATRLEQPLNQSLASTTVITAQDIRDSQAPDVPTILRNVAGVEISQNGGIGKSSGVFLRGTNSDDVLVLVDGVRINSATTGMTSLDQIMLDQVDHIEVVRGNVSSLYGSEAIGGVIQIFTKHGHGAPSANVSAGLGSQGTRRLSTGFGGATDGTDFNVQLSTLKTDGVSALNTTLVPNANPDQNGYRNNSISANLGHTFNSDHRVSATLFGSNGNNQYDSAFNPNPADANTNREQIWKFSLATDDQITKDWHSKLQLANGVDQYRDFLNGIPSAFGSLFQTTSNQLTWQNTLHLDDSKQLLMGAESLQQKVSSDINPGYAQDSRTVNSVFAGYTGRYDVHQLQANLRQDRNSQYGDATTGLLGYGYSLTDAWRVTTSYSTAFKAPTFNDLYYPGYGNPALKPEHARNFEAGTHYSVTGGQQFDAVYFDNHIRDMINAVLVDPVNYVYQAQNVSRARMNGFEFNYAGRFGDTGVKAALTSQNPRDETTGLQLDRRSKLHGSFGLTQQLGVWQLGGEWMYSGTRPDASSTQTLAAYNVFNLTAGYAISKDTKLSLRADNLTNQNDSNAYGYNPLGRRVFAGISYQMQ</sequence>
<keyword evidence="2" id="KW-0813">Transport</keyword>
<dbReference type="Gene3D" id="2.170.130.10">
    <property type="entry name" value="TonB-dependent receptor, plug domain"/>
    <property type="match status" value="1"/>
</dbReference>
<gene>
    <name evidence="11" type="primary">btuB_3</name>
    <name evidence="11" type="ORF">GALL_16480</name>
</gene>
<dbReference type="PROSITE" id="PS52016">
    <property type="entry name" value="TONB_DEPENDENT_REC_3"/>
    <property type="match status" value="1"/>
</dbReference>
<dbReference type="AlphaFoldDB" id="A0A1J5TPY4"/>
<evidence type="ECO:0000256" key="7">
    <source>
        <dbReference type="ARBA" id="ARBA00023136"/>
    </source>
</evidence>
<dbReference type="InterPro" id="IPR012910">
    <property type="entry name" value="Plug_dom"/>
</dbReference>
<dbReference type="Pfam" id="PF07715">
    <property type="entry name" value="Plug"/>
    <property type="match status" value="1"/>
</dbReference>
<evidence type="ECO:0000256" key="4">
    <source>
        <dbReference type="ARBA" id="ARBA00022729"/>
    </source>
</evidence>
<accession>A0A1J5TPY4</accession>
<dbReference type="CDD" id="cd01347">
    <property type="entry name" value="ligand_gated_channel"/>
    <property type="match status" value="1"/>
</dbReference>
<dbReference type="InterPro" id="IPR039426">
    <property type="entry name" value="TonB-dep_rcpt-like"/>
</dbReference>
<evidence type="ECO:0000256" key="6">
    <source>
        <dbReference type="ARBA" id="ARBA00023077"/>
    </source>
</evidence>
<evidence type="ECO:0000256" key="1">
    <source>
        <dbReference type="ARBA" id="ARBA00004571"/>
    </source>
</evidence>
<evidence type="ECO:0000259" key="10">
    <source>
        <dbReference type="Pfam" id="PF07715"/>
    </source>
</evidence>
<evidence type="ECO:0000256" key="5">
    <source>
        <dbReference type="ARBA" id="ARBA00023065"/>
    </source>
</evidence>
<evidence type="ECO:0000259" key="9">
    <source>
        <dbReference type="Pfam" id="PF00593"/>
    </source>
</evidence>
<keyword evidence="4" id="KW-0732">Signal</keyword>
<comment type="caution">
    <text evidence="11">The sequence shown here is derived from an EMBL/GenBank/DDBJ whole genome shotgun (WGS) entry which is preliminary data.</text>
</comment>
<dbReference type="EMBL" id="MLJW01000003">
    <property type="protein sequence ID" value="OIR18320.1"/>
    <property type="molecule type" value="Genomic_DNA"/>
</dbReference>
<feature type="domain" description="TonB-dependent receptor-like beta-barrel" evidence="9">
    <location>
        <begin position="166"/>
        <end position="590"/>
    </location>
</feature>
<evidence type="ECO:0000256" key="2">
    <source>
        <dbReference type="ARBA" id="ARBA00022448"/>
    </source>
</evidence>
<dbReference type="InterPro" id="IPR036942">
    <property type="entry name" value="Beta-barrel_TonB_sf"/>
</dbReference>
<dbReference type="PANTHER" id="PTHR30069:SF53">
    <property type="entry name" value="COLICIN I RECEPTOR-RELATED"/>
    <property type="match status" value="1"/>
</dbReference>